<protein>
    <submittedName>
        <fullName evidence="1">Uncharacterized protein</fullName>
    </submittedName>
</protein>
<evidence type="ECO:0000313" key="1">
    <source>
        <dbReference type="EMBL" id="MPM93293.1"/>
    </source>
</evidence>
<comment type="caution">
    <text evidence="1">The sequence shown here is derived from an EMBL/GenBank/DDBJ whole genome shotgun (WGS) entry which is preliminary data.</text>
</comment>
<dbReference type="EMBL" id="VSSQ01040123">
    <property type="protein sequence ID" value="MPM93293.1"/>
    <property type="molecule type" value="Genomic_DNA"/>
</dbReference>
<proteinExistence type="predicted"/>
<organism evidence="1">
    <name type="scientific">bioreactor metagenome</name>
    <dbReference type="NCBI Taxonomy" id="1076179"/>
    <lineage>
        <taxon>unclassified sequences</taxon>
        <taxon>metagenomes</taxon>
        <taxon>ecological metagenomes</taxon>
    </lineage>
</organism>
<name>A0A645DXG4_9ZZZZ</name>
<accession>A0A645DXG4</accession>
<dbReference type="AlphaFoldDB" id="A0A645DXG4"/>
<sequence length="153" mass="16652">MLPGKHGNFLIVFRELGIRLPVDVGLAIVPRIAILLAEHLPGRKGAQASALVQDGKLDVHQSCMAYEDSGPAWIRGVQGETNCLAVGQRAATSSILPAIDGLAKAGKIAALADVHPFAIRKNHPKAREPCKRILHLFLELFRYDIVQINLHMI</sequence>
<reference evidence="1" key="1">
    <citation type="submission" date="2019-08" db="EMBL/GenBank/DDBJ databases">
        <authorList>
            <person name="Kucharzyk K."/>
            <person name="Murdoch R.W."/>
            <person name="Higgins S."/>
            <person name="Loffler F."/>
        </authorList>
    </citation>
    <scope>NUCLEOTIDE SEQUENCE</scope>
</reference>
<gene>
    <name evidence="1" type="ORF">SDC9_140429</name>
</gene>